<sequence>MATDPGIPKVEAVAVGGGEAPSEGRRESDPPRLEQKKARKERVCTAKERISRMPPCAAGKRSSIYRGVTRHRWTGRYEAHLWDKSTWNQNQNKKGKQVYLGAYDDEEAAARAYDLAALKYWGAGTLINFPVTDYARDLEEMQMVSKEDYLVSLRRKSSAFSRGFPKYRGLSRQPQNNRWETPFRQMPGDEYFNNCSTSSDAATDGRFAGIAGLERKVDLTSYIKWWMPKKARQPESASPVEDVGRELRMLECSVQPTEPYKLPSLGLPGRGDAPQRLSACSILSRSDSFKSFLHKSLNSGDIKDDGSHKTMDHEKSVPLLYSGCGLGISGVSVALNELPVPRTAYQMALLSAPLRSSYPIDPASEPLLWTSPPPSQQPLGEPQLRKNEMTSSAYAYQCQD</sequence>
<feature type="compositionally biased region" description="Polar residues" evidence="7">
    <location>
        <begin position="389"/>
        <end position="400"/>
    </location>
</feature>
<dbReference type="GO" id="GO:0009909">
    <property type="term" value="P:regulation of flower development"/>
    <property type="evidence" value="ECO:0007669"/>
    <property type="project" value="UniProtKB-ARBA"/>
</dbReference>
<dbReference type="InterPro" id="IPR016177">
    <property type="entry name" value="DNA-bd_dom_sf"/>
</dbReference>
<dbReference type="FunFam" id="3.30.730.10:FF:000004">
    <property type="entry name" value="AP2-like ethylene-responsive transcription factor"/>
    <property type="match status" value="1"/>
</dbReference>
<keyword evidence="10" id="KW-1185">Reference proteome</keyword>
<evidence type="ECO:0000313" key="9">
    <source>
        <dbReference type="EnsemblPlants" id="Ma09_p16130.2"/>
    </source>
</evidence>
<dbReference type="GO" id="GO:0003677">
    <property type="term" value="F:DNA binding"/>
    <property type="evidence" value="ECO:0007669"/>
    <property type="project" value="UniProtKB-KW"/>
</dbReference>
<feature type="region of interest" description="Disordered" evidence="7">
    <location>
        <begin position="365"/>
        <end position="400"/>
    </location>
</feature>
<protein>
    <recommendedName>
        <fullName evidence="8">AP2/ERF domain-containing protein</fullName>
    </recommendedName>
</protein>
<comment type="similarity">
    <text evidence="6">Belongs to the AP2/ERF transcription factor family. AP2 subfamily.</text>
</comment>
<evidence type="ECO:0000256" key="5">
    <source>
        <dbReference type="ARBA" id="ARBA00023242"/>
    </source>
</evidence>
<dbReference type="GeneID" id="103973907"/>
<keyword evidence="3" id="KW-0238">DNA-binding</keyword>
<dbReference type="OrthoDB" id="207175at2759"/>
<proteinExistence type="inferred from homology"/>
<evidence type="ECO:0000256" key="2">
    <source>
        <dbReference type="ARBA" id="ARBA00023015"/>
    </source>
</evidence>
<dbReference type="SMART" id="SM00380">
    <property type="entry name" value="AP2"/>
    <property type="match status" value="1"/>
</dbReference>
<evidence type="ECO:0000259" key="8">
    <source>
        <dbReference type="PROSITE" id="PS51032"/>
    </source>
</evidence>
<dbReference type="InterPro" id="IPR036955">
    <property type="entry name" value="AP2/ERF_dom_sf"/>
</dbReference>
<feature type="region of interest" description="Disordered" evidence="7">
    <location>
        <begin position="1"/>
        <end position="44"/>
    </location>
</feature>
<reference evidence="9" key="1">
    <citation type="submission" date="2021-05" db="UniProtKB">
        <authorList>
            <consortium name="EnsemblPlants"/>
        </authorList>
    </citation>
    <scope>IDENTIFICATION</scope>
    <source>
        <strain evidence="9">subsp. malaccensis</strain>
    </source>
</reference>
<organism evidence="9 10">
    <name type="scientific">Musa acuminata subsp. malaccensis</name>
    <name type="common">Wild banana</name>
    <name type="synonym">Musa malaccensis</name>
    <dbReference type="NCBI Taxonomy" id="214687"/>
    <lineage>
        <taxon>Eukaryota</taxon>
        <taxon>Viridiplantae</taxon>
        <taxon>Streptophyta</taxon>
        <taxon>Embryophyta</taxon>
        <taxon>Tracheophyta</taxon>
        <taxon>Spermatophyta</taxon>
        <taxon>Magnoliopsida</taxon>
        <taxon>Liliopsida</taxon>
        <taxon>Zingiberales</taxon>
        <taxon>Musaceae</taxon>
        <taxon>Musa</taxon>
    </lineage>
</organism>
<feature type="domain" description="AP2/ERF" evidence="8">
    <location>
        <begin position="64"/>
        <end position="130"/>
    </location>
</feature>
<name>A0A804KK42_MUSAM</name>
<dbReference type="PRINTS" id="PR00367">
    <property type="entry name" value="ETHRSPELEMNT"/>
</dbReference>
<evidence type="ECO:0000313" key="10">
    <source>
        <dbReference type="Proteomes" id="UP000012960"/>
    </source>
</evidence>
<evidence type="ECO:0000256" key="1">
    <source>
        <dbReference type="ARBA" id="ARBA00004123"/>
    </source>
</evidence>
<dbReference type="Gene3D" id="3.30.730.10">
    <property type="entry name" value="AP2/ERF domain"/>
    <property type="match status" value="1"/>
</dbReference>
<dbReference type="GO" id="GO:0003700">
    <property type="term" value="F:DNA-binding transcription factor activity"/>
    <property type="evidence" value="ECO:0007669"/>
    <property type="project" value="InterPro"/>
</dbReference>
<dbReference type="OMA" id="TINKMDH"/>
<dbReference type="InterPro" id="IPR001471">
    <property type="entry name" value="AP2/ERF_dom"/>
</dbReference>
<dbReference type="PANTHER" id="PTHR32467:SF32">
    <property type="entry name" value="AP2-LIKE ETHYLENE-RESPONSIVE TRANSCRIPTION FACTOR SMOS1"/>
    <property type="match status" value="1"/>
</dbReference>
<dbReference type="Gramene" id="Ma09_t16130.2">
    <property type="protein sequence ID" value="Ma09_p16130.2"/>
    <property type="gene ID" value="Ma09_g16130"/>
</dbReference>
<dbReference type="SUPFAM" id="SSF54171">
    <property type="entry name" value="DNA-binding domain"/>
    <property type="match status" value="1"/>
</dbReference>
<dbReference type="GO" id="GO:0005634">
    <property type="term" value="C:nucleus"/>
    <property type="evidence" value="ECO:0007669"/>
    <property type="project" value="UniProtKB-SubCell"/>
</dbReference>
<keyword evidence="4" id="KW-0804">Transcription</keyword>
<dbReference type="AlphaFoldDB" id="A0A804KK42"/>
<evidence type="ECO:0000256" key="4">
    <source>
        <dbReference type="ARBA" id="ARBA00023163"/>
    </source>
</evidence>
<evidence type="ECO:0000256" key="7">
    <source>
        <dbReference type="SAM" id="MobiDB-lite"/>
    </source>
</evidence>
<keyword evidence="2" id="KW-0805">Transcription regulation</keyword>
<dbReference type="FunCoup" id="A0A804KK42">
    <property type="interactions" value="3459"/>
</dbReference>
<dbReference type="EnsemblPlants" id="Ma09_t16130.2">
    <property type="protein sequence ID" value="Ma09_p16130.2"/>
    <property type="gene ID" value="Ma09_g16130"/>
</dbReference>
<keyword evidence="5" id="KW-0539">Nucleus</keyword>
<dbReference type="Proteomes" id="UP000012960">
    <property type="component" value="Unplaced"/>
</dbReference>
<dbReference type="InParanoid" id="A0A804KK42"/>
<evidence type="ECO:0000256" key="6">
    <source>
        <dbReference type="ARBA" id="ARBA00037973"/>
    </source>
</evidence>
<dbReference type="PROSITE" id="PS51032">
    <property type="entry name" value="AP2_ERF"/>
    <property type="match status" value="1"/>
</dbReference>
<accession>A0A804KK42</accession>
<evidence type="ECO:0000256" key="3">
    <source>
        <dbReference type="ARBA" id="ARBA00023125"/>
    </source>
</evidence>
<dbReference type="Pfam" id="PF00847">
    <property type="entry name" value="AP2"/>
    <property type="match status" value="1"/>
</dbReference>
<feature type="compositionally biased region" description="Basic and acidic residues" evidence="7">
    <location>
        <begin position="22"/>
        <end position="44"/>
    </location>
</feature>
<comment type="subcellular location">
    <subcellularLocation>
        <location evidence="1">Nucleus</location>
    </subcellularLocation>
</comment>
<dbReference type="PANTHER" id="PTHR32467">
    <property type="entry name" value="AP2-LIKE ETHYLENE-RESPONSIVE TRANSCRIPTION FACTOR"/>
    <property type="match status" value="1"/>
</dbReference>